<evidence type="ECO:0000313" key="7">
    <source>
        <dbReference type="Proteomes" id="UP001281410"/>
    </source>
</evidence>
<comment type="caution">
    <text evidence="6">The sequence shown here is derived from an EMBL/GenBank/DDBJ whole genome shotgun (WGS) entry which is preliminary data.</text>
</comment>
<gene>
    <name evidence="6" type="ORF">Dsin_030455</name>
</gene>
<dbReference type="Pfam" id="PF04434">
    <property type="entry name" value="SWIM"/>
    <property type="match status" value="1"/>
</dbReference>
<dbReference type="InterPro" id="IPR006564">
    <property type="entry name" value="Znf_PMZ"/>
</dbReference>
<dbReference type="Proteomes" id="UP001281410">
    <property type="component" value="Unassembled WGS sequence"/>
</dbReference>
<evidence type="ECO:0000256" key="2">
    <source>
        <dbReference type="ARBA" id="ARBA00022771"/>
    </source>
</evidence>
<sequence length="255" mass="29883">MVTVSRATRYRFGTQQLSWNRVDYRQKKGLIDAIMELFPHSEHRFCVKHFCNNFKASHKGLMLKQLLWGAAKSTTKQGFTQFMERLRIESEAAYLWLADKDHLHWSRAFFKYTALCDMLCNNMCEAFNSVILQARDKPVITLIEMIMVYLMKRLVTKRAAAEKWHHQISPKVMKFVERIKMDSSNCSPEYSGNYVYQAKENGGKQFVVNIEQKSCACNKWQLIRIPCIHGMAALLTSNRDPVDFIDNKYKKKTFL</sequence>
<protein>
    <recommendedName>
        <fullName evidence="5">SWIM-type domain-containing protein</fullName>
    </recommendedName>
</protein>
<keyword evidence="3" id="KW-0862">Zinc</keyword>
<proteinExistence type="predicted"/>
<keyword evidence="7" id="KW-1185">Reference proteome</keyword>
<keyword evidence="1" id="KW-0479">Metal-binding</keyword>
<evidence type="ECO:0000313" key="6">
    <source>
        <dbReference type="EMBL" id="KAK3183169.1"/>
    </source>
</evidence>
<dbReference type="PROSITE" id="PS50966">
    <property type="entry name" value="ZF_SWIM"/>
    <property type="match status" value="1"/>
</dbReference>
<evidence type="ECO:0000256" key="1">
    <source>
        <dbReference type="ARBA" id="ARBA00022723"/>
    </source>
</evidence>
<evidence type="ECO:0000259" key="5">
    <source>
        <dbReference type="PROSITE" id="PS50966"/>
    </source>
</evidence>
<accession>A0AAE0DRB6</accession>
<reference evidence="6" key="1">
    <citation type="journal article" date="2023" name="Plant J.">
        <title>Genome sequences and population genomics provide insights into the demographic history, inbreeding, and mutation load of two 'living fossil' tree species of Dipteronia.</title>
        <authorList>
            <person name="Feng Y."/>
            <person name="Comes H.P."/>
            <person name="Chen J."/>
            <person name="Zhu S."/>
            <person name="Lu R."/>
            <person name="Zhang X."/>
            <person name="Li P."/>
            <person name="Qiu J."/>
            <person name="Olsen K.M."/>
            <person name="Qiu Y."/>
        </authorList>
    </citation>
    <scope>NUCLEOTIDE SEQUENCE</scope>
    <source>
        <strain evidence="6">NBL</strain>
    </source>
</reference>
<dbReference type="PANTHER" id="PTHR31973:SF187">
    <property type="entry name" value="MUTATOR TRANSPOSASE MUDRA PROTEIN"/>
    <property type="match status" value="1"/>
</dbReference>
<dbReference type="AlphaFoldDB" id="A0AAE0DRB6"/>
<organism evidence="6 7">
    <name type="scientific">Dipteronia sinensis</name>
    <dbReference type="NCBI Taxonomy" id="43782"/>
    <lineage>
        <taxon>Eukaryota</taxon>
        <taxon>Viridiplantae</taxon>
        <taxon>Streptophyta</taxon>
        <taxon>Embryophyta</taxon>
        <taxon>Tracheophyta</taxon>
        <taxon>Spermatophyta</taxon>
        <taxon>Magnoliopsida</taxon>
        <taxon>eudicotyledons</taxon>
        <taxon>Gunneridae</taxon>
        <taxon>Pentapetalae</taxon>
        <taxon>rosids</taxon>
        <taxon>malvids</taxon>
        <taxon>Sapindales</taxon>
        <taxon>Sapindaceae</taxon>
        <taxon>Hippocastanoideae</taxon>
        <taxon>Acereae</taxon>
        <taxon>Dipteronia</taxon>
    </lineage>
</organism>
<dbReference type="GO" id="GO:0008270">
    <property type="term" value="F:zinc ion binding"/>
    <property type="evidence" value="ECO:0007669"/>
    <property type="project" value="UniProtKB-KW"/>
</dbReference>
<name>A0AAE0DRB6_9ROSI</name>
<dbReference type="InterPro" id="IPR007527">
    <property type="entry name" value="Znf_SWIM"/>
</dbReference>
<evidence type="ECO:0000256" key="3">
    <source>
        <dbReference type="ARBA" id="ARBA00022833"/>
    </source>
</evidence>
<dbReference type="SMART" id="SM00575">
    <property type="entry name" value="ZnF_PMZ"/>
    <property type="match status" value="1"/>
</dbReference>
<dbReference type="EMBL" id="JANJYJ010000010">
    <property type="protein sequence ID" value="KAK3183169.1"/>
    <property type="molecule type" value="Genomic_DNA"/>
</dbReference>
<feature type="domain" description="SWIM-type" evidence="5">
    <location>
        <begin position="206"/>
        <end position="238"/>
    </location>
</feature>
<evidence type="ECO:0000256" key="4">
    <source>
        <dbReference type="PROSITE-ProRule" id="PRU00325"/>
    </source>
</evidence>
<keyword evidence="2 4" id="KW-0863">Zinc-finger</keyword>
<dbReference type="PANTHER" id="PTHR31973">
    <property type="entry name" value="POLYPROTEIN, PUTATIVE-RELATED"/>
    <property type="match status" value="1"/>
</dbReference>